<evidence type="ECO:0000256" key="1">
    <source>
        <dbReference type="ARBA" id="ARBA00004196"/>
    </source>
</evidence>
<accession>A0A6J4UNJ2</accession>
<dbReference type="SUPFAM" id="SSF48230">
    <property type="entry name" value="Chondroitin AC/alginate lyase"/>
    <property type="match status" value="1"/>
</dbReference>
<dbReference type="Gene3D" id="2.70.98.70">
    <property type="match status" value="1"/>
</dbReference>
<sequence>MTTQATATTSILTSRFTPQLVRKALVGRESWRPYPPIDDRDGWAVIPQETRAGLVQRAEPRLGMAWPALPASVFLDFARDGNRSRYEAPHFERREALIQLVLAECIEADGRFLDDIVNGIWALCEESFWGVSAHSYSRRFERGLPDTSFPVVDLFAAETGSLLAWTHYLLRPTLSGELPVVLDRIEHEVHARIVEPYRSVDDWMWLGLSPRADDRPPNNWNPWIHSNVLAANLLLEPDAEIRAATVDRALTGIDAFLAGYHPDGGCDEGISYWGRAGGSLFDCLDLLARASDEALNAFGIPLVQEIGRYVYRAHIGGSWYVNFADGAAKTTPEPGVVYHYGKRIDDPKLMAQAAEAERLRKGLPETKLSIGRELPAIFDPIPDEVAKQLPPLIRDSWMDGIQVLTAREREGSTEGLFLAAKGGHNAESHNHNDVGHFIVGLDGAPVLIDVGVETYTRKTFSADRYDIWTMQSAYHNLPTIDGHQQQAGLDFRATDVDASVSDGRAELSLDIASAYPEGAGVRSWRRSIRLDRGANSTVSVRDTWALESAPDQLTLSLMAASDVERAEPGVLRFKGVEQALDVRFDPAMFEAEIEHIDINDARLFPVWGDHVSRVLLRVSAPAAQGDWTLTMAASAN</sequence>
<proteinExistence type="predicted"/>
<dbReference type="AlphaFoldDB" id="A0A6J4UNJ2"/>
<name>A0A6J4UNJ2_9BACT</name>
<protein>
    <recommendedName>
        <fullName evidence="2">Heparinase II/III-like C-terminal domain-containing protein</fullName>
    </recommendedName>
</protein>
<comment type="subcellular location">
    <subcellularLocation>
        <location evidence="1">Cell envelope</location>
    </subcellularLocation>
</comment>
<gene>
    <name evidence="3" type="ORF">AVDCRST_MAG43-1297</name>
</gene>
<dbReference type="Pfam" id="PF07940">
    <property type="entry name" value="Hepar_II_III_C"/>
    <property type="match status" value="1"/>
</dbReference>
<evidence type="ECO:0000259" key="2">
    <source>
        <dbReference type="Pfam" id="PF07940"/>
    </source>
</evidence>
<dbReference type="GO" id="GO:0016829">
    <property type="term" value="F:lyase activity"/>
    <property type="evidence" value="ECO:0007669"/>
    <property type="project" value="InterPro"/>
</dbReference>
<dbReference type="EMBL" id="CADCWI010000065">
    <property type="protein sequence ID" value="CAA9553995.1"/>
    <property type="molecule type" value="Genomic_DNA"/>
</dbReference>
<evidence type="ECO:0000313" key="3">
    <source>
        <dbReference type="EMBL" id="CAA9553995.1"/>
    </source>
</evidence>
<organism evidence="3">
    <name type="scientific">uncultured Thermomicrobiales bacterium</name>
    <dbReference type="NCBI Taxonomy" id="1645740"/>
    <lineage>
        <taxon>Bacteria</taxon>
        <taxon>Pseudomonadati</taxon>
        <taxon>Thermomicrobiota</taxon>
        <taxon>Thermomicrobia</taxon>
        <taxon>Thermomicrobiales</taxon>
        <taxon>environmental samples</taxon>
    </lineage>
</organism>
<dbReference type="InterPro" id="IPR012480">
    <property type="entry name" value="Hepar_II_III_C"/>
</dbReference>
<reference evidence="3" key="1">
    <citation type="submission" date="2020-02" db="EMBL/GenBank/DDBJ databases">
        <authorList>
            <person name="Meier V. D."/>
        </authorList>
    </citation>
    <scope>NUCLEOTIDE SEQUENCE</scope>
    <source>
        <strain evidence="3">AVDCRST_MAG43</strain>
    </source>
</reference>
<dbReference type="GO" id="GO:0030313">
    <property type="term" value="C:cell envelope"/>
    <property type="evidence" value="ECO:0007669"/>
    <property type="project" value="UniProtKB-SubCell"/>
</dbReference>
<dbReference type="InterPro" id="IPR008929">
    <property type="entry name" value="Chondroitin_lyas"/>
</dbReference>
<feature type="domain" description="Heparinase II/III-like C-terminal" evidence="2">
    <location>
        <begin position="417"/>
        <end position="563"/>
    </location>
</feature>
<dbReference type="Gene3D" id="1.50.10.100">
    <property type="entry name" value="Chondroitin AC/alginate lyase"/>
    <property type="match status" value="1"/>
</dbReference>